<evidence type="ECO:0000313" key="1">
    <source>
        <dbReference type="EMBL" id="PTE19456.1"/>
    </source>
</evidence>
<evidence type="ECO:0000313" key="2">
    <source>
        <dbReference type="Proteomes" id="UP000241010"/>
    </source>
</evidence>
<dbReference type="RefSeq" id="WP_181247758.1">
    <property type="nucleotide sequence ID" value="NZ_PZKG01000258.1"/>
</dbReference>
<protein>
    <submittedName>
        <fullName evidence="1">Carbon-phosphorus lyase subunit PhnH</fullName>
    </submittedName>
</protein>
<feature type="non-terminal residue" evidence="1">
    <location>
        <position position="46"/>
    </location>
</feature>
<dbReference type="EMBL" id="PZKG01000258">
    <property type="protein sequence ID" value="PTE19456.1"/>
    <property type="molecule type" value="Genomic_DNA"/>
</dbReference>
<name>A0A2T4JNJ2_9RHOB</name>
<comment type="caution">
    <text evidence="1">The sequence shown here is derived from an EMBL/GenBank/DDBJ whole genome shotgun (WGS) entry which is preliminary data.</text>
</comment>
<dbReference type="GO" id="GO:0016829">
    <property type="term" value="F:lyase activity"/>
    <property type="evidence" value="ECO:0007669"/>
    <property type="project" value="UniProtKB-KW"/>
</dbReference>
<sequence>MNDALSGGFAAPPIESATAFRAMLEAMARPGTIVTLTGAEPPAPLS</sequence>
<dbReference type="GO" id="GO:0019634">
    <property type="term" value="P:organic phosphonate metabolic process"/>
    <property type="evidence" value="ECO:0007669"/>
    <property type="project" value="InterPro"/>
</dbReference>
<dbReference type="Gene3D" id="3.40.50.11310">
    <property type="entry name" value="Bacterial phosphonate metabolism protein PhnH"/>
    <property type="match status" value="1"/>
</dbReference>
<organism evidence="1 2">
    <name type="scientific">Cereibacter changlensis JA139</name>
    <dbReference type="NCBI Taxonomy" id="1188249"/>
    <lineage>
        <taxon>Bacteria</taxon>
        <taxon>Pseudomonadati</taxon>
        <taxon>Pseudomonadota</taxon>
        <taxon>Alphaproteobacteria</taxon>
        <taxon>Rhodobacterales</taxon>
        <taxon>Paracoccaceae</taxon>
        <taxon>Cereibacter</taxon>
    </lineage>
</organism>
<proteinExistence type="predicted"/>
<keyword evidence="1" id="KW-0456">Lyase</keyword>
<reference evidence="1 2" key="1">
    <citation type="submission" date="2018-03" db="EMBL/GenBank/DDBJ databases">
        <title>Cereibacter changlensis.</title>
        <authorList>
            <person name="Meyer T.E."/>
            <person name="Miller S."/>
            <person name="Lodha T."/>
            <person name="Gandham S."/>
            <person name="Chintalapati S."/>
            <person name="Chintalapati V.R."/>
        </authorList>
    </citation>
    <scope>NUCLEOTIDE SEQUENCE [LARGE SCALE GENOMIC DNA]</scope>
    <source>
        <strain evidence="1 2">JA139</strain>
    </source>
</reference>
<dbReference type="Proteomes" id="UP000241010">
    <property type="component" value="Unassembled WGS sequence"/>
</dbReference>
<gene>
    <name evidence="1" type="ORF">C5F48_22850</name>
</gene>
<dbReference type="Pfam" id="PF05845">
    <property type="entry name" value="PhnH"/>
    <property type="match status" value="1"/>
</dbReference>
<keyword evidence="2" id="KW-1185">Reference proteome</keyword>
<dbReference type="InterPro" id="IPR038058">
    <property type="entry name" value="PhnH-like_sp"/>
</dbReference>
<dbReference type="AlphaFoldDB" id="A0A2T4JNJ2"/>
<dbReference type="InterPro" id="IPR008772">
    <property type="entry name" value="Phosphonate_metab_PhnH"/>
</dbReference>
<accession>A0A2T4JNJ2</accession>
<dbReference type="SUPFAM" id="SSF159709">
    <property type="entry name" value="PhnH-like"/>
    <property type="match status" value="1"/>
</dbReference>